<comment type="caution">
    <text evidence="6">The sequence shown here is derived from an EMBL/GenBank/DDBJ whole genome shotgun (WGS) entry which is preliminary data.</text>
</comment>
<comment type="similarity">
    <text evidence="1">Belongs to the LysR transcriptional regulatory family.</text>
</comment>
<keyword evidence="3" id="KW-0238">DNA-binding</keyword>
<dbReference type="SUPFAM" id="SSF46785">
    <property type="entry name" value="Winged helix' DNA-binding domain"/>
    <property type="match status" value="1"/>
</dbReference>
<proteinExistence type="inferred from homology"/>
<dbReference type="Proteomes" id="UP000246569">
    <property type="component" value="Unassembled WGS sequence"/>
</dbReference>
<keyword evidence="4" id="KW-0804">Transcription</keyword>
<gene>
    <name evidence="6" type="ORF">C7443_1011</name>
</gene>
<sequence length="300" mass="33059">MKRFDWDDLRYFLAIARHGTLSGAARTLAVQQSTMSRRLDSLEQRAGAQLLQKTPDGYVLTVAGEAILAHVERIEVEAQAVERTITGADLRLEGSIRITTIETLAVEVLTPVFAEFCSRYPGITLEMLAEQRSLSLNKREADVALRLARFTQQDLVVRKLAELGFGIYASSEYLEQHGQPDFTAGAAGHRLVLPHEEAMGLPEMAWFGDLSRRAGVALRSNSRFACLAAVQAGMGIACLARYLADGKGLVRLKTGRVAPKRELWLAVHADIRHTPRIRALNEALAEGLRTRSACLNPIDD</sequence>
<dbReference type="SUPFAM" id="SSF53850">
    <property type="entry name" value="Periplasmic binding protein-like II"/>
    <property type="match status" value="1"/>
</dbReference>
<feature type="domain" description="HTH lysR-type" evidence="5">
    <location>
        <begin position="4"/>
        <end position="61"/>
    </location>
</feature>
<organism evidence="6 7">
    <name type="scientific">Plasticicumulans acidivorans</name>
    <dbReference type="NCBI Taxonomy" id="886464"/>
    <lineage>
        <taxon>Bacteria</taxon>
        <taxon>Pseudomonadati</taxon>
        <taxon>Pseudomonadota</taxon>
        <taxon>Gammaproteobacteria</taxon>
        <taxon>Candidatus Competibacteraceae</taxon>
        <taxon>Plasticicumulans</taxon>
    </lineage>
</organism>
<evidence type="ECO:0000256" key="3">
    <source>
        <dbReference type="ARBA" id="ARBA00023125"/>
    </source>
</evidence>
<dbReference type="InterPro" id="IPR005119">
    <property type="entry name" value="LysR_subst-bd"/>
</dbReference>
<dbReference type="RefSeq" id="WP_170123418.1">
    <property type="nucleotide sequence ID" value="NZ_QGTJ01000001.1"/>
</dbReference>
<dbReference type="InterPro" id="IPR036390">
    <property type="entry name" value="WH_DNA-bd_sf"/>
</dbReference>
<dbReference type="PANTHER" id="PTHR30537">
    <property type="entry name" value="HTH-TYPE TRANSCRIPTIONAL REGULATOR"/>
    <property type="match status" value="1"/>
</dbReference>
<dbReference type="Gene3D" id="3.40.190.290">
    <property type="match status" value="1"/>
</dbReference>
<name>A0A317N0R6_9GAMM</name>
<keyword evidence="7" id="KW-1185">Reference proteome</keyword>
<dbReference type="InterPro" id="IPR058163">
    <property type="entry name" value="LysR-type_TF_proteobact-type"/>
</dbReference>
<dbReference type="InterPro" id="IPR000847">
    <property type="entry name" value="LysR_HTH_N"/>
</dbReference>
<accession>A0A317N0R6</accession>
<dbReference type="GO" id="GO:0003700">
    <property type="term" value="F:DNA-binding transcription factor activity"/>
    <property type="evidence" value="ECO:0007669"/>
    <property type="project" value="InterPro"/>
</dbReference>
<reference evidence="6 7" key="1">
    <citation type="submission" date="2018-05" db="EMBL/GenBank/DDBJ databases">
        <title>Genomic Encyclopedia of Type Strains, Phase IV (KMG-IV): sequencing the most valuable type-strain genomes for metagenomic binning, comparative biology and taxonomic classification.</title>
        <authorList>
            <person name="Goeker M."/>
        </authorList>
    </citation>
    <scope>NUCLEOTIDE SEQUENCE [LARGE SCALE GENOMIC DNA]</scope>
    <source>
        <strain evidence="6 7">DSM 23606</strain>
    </source>
</reference>
<evidence type="ECO:0000256" key="1">
    <source>
        <dbReference type="ARBA" id="ARBA00009437"/>
    </source>
</evidence>
<dbReference type="GO" id="GO:0043565">
    <property type="term" value="F:sequence-specific DNA binding"/>
    <property type="evidence" value="ECO:0007669"/>
    <property type="project" value="TreeGrafter"/>
</dbReference>
<protein>
    <submittedName>
        <fullName evidence="6">LysR family transcriptional regulator</fullName>
    </submittedName>
</protein>
<evidence type="ECO:0000256" key="2">
    <source>
        <dbReference type="ARBA" id="ARBA00023015"/>
    </source>
</evidence>
<dbReference type="Gene3D" id="1.10.10.10">
    <property type="entry name" value="Winged helix-like DNA-binding domain superfamily/Winged helix DNA-binding domain"/>
    <property type="match status" value="1"/>
</dbReference>
<evidence type="ECO:0000259" key="5">
    <source>
        <dbReference type="PROSITE" id="PS50931"/>
    </source>
</evidence>
<dbReference type="PROSITE" id="PS50931">
    <property type="entry name" value="HTH_LYSR"/>
    <property type="match status" value="1"/>
</dbReference>
<dbReference type="EMBL" id="QGTJ01000001">
    <property type="protein sequence ID" value="PWV65518.1"/>
    <property type="molecule type" value="Genomic_DNA"/>
</dbReference>
<keyword evidence="2" id="KW-0805">Transcription regulation</keyword>
<dbReference type="InterPro" id="IPR036388">
    <property type="entry name" value="WH-like_DNA-bd_sf"/>
</dbReference>
<dbReference type="Pfam" id="PF00126">
    <property type="entry name" value="HTH_1"/>
    <property type="match status" value="1"/>
</dbReference>
<dbReference type="GO" id="GO:0006351">
    <property type="term" value="P:DNA-templated transcription"/>
    <property type="evidence" value="ECO:0007669"/>
    <property type="project" value="TreeGrafter"/>
</dbReference>
<dbReference type="AlphaFoldDB" id="A0A317N0R6"/>
<dbReference type="Pfam" id="PF03466">
    <property type="entry name" value="LysR_substrate"/>
    <property type="match status" value="1"/>
</dbReference>
<evidence type="ECO:0000256" key="4">
    <source>
        <dbReference type="ARBA" id="ARBA00023163"/>
    </source>
</evidence>
<evidence type="ECO:0000313" key="7">
    <source>
        <dbReference type="Proteomes" id="UP000246569"/>
    </source>
</evidence>
<dbReference type="PANTHER" id="PTHR30537:SF3">
    <property type="entry name" value="TRANSCRIPTIONAL REGULATORY PROTEIN"/>
    <property type="match status" value="1"/>
</dbReference>
<evidence type="ECO:0000313" key="6">
    <source>
        <dbReference type="EMBL" id="PWV65518.1"/>
    </source>
</evidence>